<gene>
    <name evidence="2" type="ORF">KWG56_00815</name>
</gene>
<reference evidence="2 3" key="1">
    <citation type="submission" date="2021-07" db="EMBL/GenBank/DDBJ databases">
        <title>Isolation and characterization of bacteria from a gold mining with a capacity of golden bioaccumulation.</title>
        <authorList>
            <person name="Yang X.J."/>
        </authorList>
    </citation>
    <scope>NUCLEOTIDE SEQUENCE [LARGE SCALE GENOMIC DNA]</scope>
    <source>
        <strain evidence="2 3">Au29</strain>
    </source>
</reference>
<evidence type="ECO:0000313" key="2">
    <source>
        <dbReference type="EMBL" id="QYC10600.1"/>
    </source>
</evidence>
<feature type="region of interest" description="Disordered" evidence="1">
    <location>
        <begin position="65"/>
        <end position="90"/>
    </location>
</feature>
<protein>
    <submittedName>
        <fullName evidence="2">Uncharacterized protein</fullName>
    </submittedName>
</protein>
<accession>A0ABX8TJL3</accession>
<evidence type="ECO:0000256" key="1">
    <source>
        <dbReference type="SAM" id="MobiDB-lite"/>
    </source>
</evidence>
<proteinExistence type="predicted"/>
<dbReference type="GeneID" id="94373786"/>
<organism evidence="2 3">
    <name type="scientific">Brevundimonas nasdae</name>
    <dbReference type="NCBI Taxonomy" id="172043"/>
    <lineage>
        <taxon>Bacteria</taxon>
        <taxon>Pseudomonadati</taxon>
        <taxon>Pseudomonadota</taxon>
        <taxon>Alphaproteobacteria</taxon>
        <taxon>Caulobacterales</taxon>
        <taxon>Caulobacteraceae</taxon>
        <taxon>Brevundimonas</taxon>
    </lineage>
</organism>
<dbReference type="Proteomes" id="UP000824334">
    <property type="component" value="Chromosome"/>
</dbReference>
<keyword evidence="3" id="KW-1185">Reference proteome</keyword>
<dbReference type="RefSeq" id="WP_219353351.1">
    <property type="nucleotide sequence ID" value="NZ_CP080034.1"/>
</dbReference>
<dbReference type="EMBL" id="CP080034">
    <property type="protein sequence ID" value="QYC10600.1"/>
    <property type="molecule type" value="Genomic_DNA"/>
</dbReference>
<sequence length="90" mass="10400">MKAVRKWLDSDVRPRCPTCGKGRVGLTETRDMRGYTAHYGKCDNCKQLYMMSLTATGPRLHQMVNEIPEDRPRVPAPTRRRTGPHDWMGR</sequence>
<evidence type="ECO:0000313" key="3">
    <source>
        <dbReference type="Proteomes" id="UP000824334"/>
    </source>
</evidence>
<name>A0ABX8TJL3_9CAUL</name>